<keyword evidence="3 5" id="KW-0238">DNA-binding</keyword>
<dbReference type="Pfam" id="PF00216">
    <property type="entry name" value="Bac_DNA_binding"/>
    <property type="match status" value="1"/>
</dbReference>
<evidence type="ECO:0000256" key="2">
    <source>
        <dbReference type="ARBA" id="ARBA00023067"/>
    </source>
</evidence>
<dbReference type="Proteomes" id="UP000651085">
    <property type="component" value="Unassembled WGS sequence"/>
</dbReference>
<evidence type="ECO:0000256" key="4">
    <source>
        <dbReference type="RuleBase" id="RU003939"/>
    </source>
</evidence>
<dbReference type="GO" id="GO:0003677">
    <property type="term" value="F:DNA binding"/>
    <property type="evidence" value="ECO:0007669"/>
    <property type="project" value="UniProtKB-KW"/>
</dbReference>
<keyword evidence="6" id="KW-1185">Reference proteome</keyword>
<keyword evidence="2" id="KW-0226">DNA condensation</keyword>
<dbReference type="SMART" id="SM00411">
    <property type="entry name" value="BHL"/>
    <property type="match status" value="1"/>
</dbReference>
<evidence type="ECO:0000256" key="3">
    <source>
        <dbReference type="ARBA" id="ARBA00023125"/>
    </source>
</evidence>
<dbReference type="EMBL" id="JACRTF010000001">
    <property type="protein sequence ID" value="MBC8594389.1"/>
    <property type="molecule type" value="Genomic_DNA"/>
</dbReference>
<dbReference type="InterPro" id="IPR010992">
    <property type="entry name" value="IHF-like_DNA-bd_dom_sf"/>
</dbReference>
<evidence type="ECO:0000313" key="6">
    <source>
        <dbReference type="Proteomes" id="UP000651085"/>
    </source>
</evidence>
<accession>A0A926IQJ7</accession>
<protein>
    <submittedName>
        <fullName evidence="5">HU family DNA-binding protein</fullName>
    </submittedName>
</protein>
<dbReference type="AlphaFoldDB" id="A0A926IQJ7"/>
<dbReference type="PANTHER" id="PTHR33175">
    <property type="entry name" value="DNA-BINDING PROTEIN HU"/>
    <property type="match status" value="1"/>
</dbReference>
<dbReference type="CDD" id="cd13832">
    <property type="entry name" value="IHF"/>
    <property type="match status" value="1"/>
</dbReference>
<reference evidence="5" key="1">
    <citation type="submission" date="2020-08" db="EMBL/GenBank/DDBJ databases">
        <title>Genome public.</title>
        <authorList>
            <person name="Liu C."/>
            <person name="Sun Q."/>
        </authorList>
    </citation>
    <scope>NUCLEOTIDE SEQUENCE</scope>
    <source>
        <strain evidence="5">N12</strain>
    </source>
</reference>
<comment type="similarity">
    <text evidence="1 4">Belongs to the bacterial histone-like protein family.</text>
</comment>
<dbReference type="Gene3D" id="4.10.520.10">
    <property type="entry name" value="IHF-like DNA-binding proteins"/>
    <property type="match status" value="1"/>
</dbReference>
<dbReference type="RefSeq" id="WP_262435480.1">
    <property type="nucleotide sequence ID" value="NZ_JACRTF010000001.1"/>
</dbReference>
<dbReference type="PRINTS" id="PR01727">
    <property type="entry name" value="DNABINDINGHU"/>
</dbReference>
<organism evidence="5 6">
    <name type="scientific">Jilunia laotingensis</name>
    <dbReference type="NCBI Taxonomy" id="2763675"/>
    <lineage>
        <taxon>Bacteria</taxon>
        <taxon>Pseudomonadati</taxon>
        <taxon>Bacteroidota</taxon>
        <taxon>Bacteroidia</taxon>
        <taxon>Bacteroidales</taxon>
        <taxon>Bacteroidaceae</taxon>
        <taxon>Jilunia</taxon>
    </lineage>
</organism>
<comment type="caution">
    <text evidence="5">The sequence shown here is derived from an EMBL/GenBank/DDBJ whole genome shotgun (WGS) entry which is preliminary data.</text>
</comment>
<name>A0A926IQJ7_9BACT</name>
<evidence type="ECO:0000256" key="1">
    <source>
        <dbReference type="ARBA" id="ARBA00010529"/>
    </source>
</evidence>
<evidence type="ECO:0000313" key="5">
    <source>
        <dbReference type="EMBL" id="MBC8594389.1"/>
    </source>
</evidence>
<dbReference type="GO" id="GO:0030261">
    <property type="term" value="P:chromosome condensation"/>
    <property type="evidence" value="ECO:0007669"/>
    <property type="project" value="UniProtKB-KW"/>
</dbReference>
<dbReference type="PANTHER" id="PTHR33175:SF3">
    <property type="entry name" value="DNA-BINDING PROTEIN HU-BETA"/>
    <property type="match status" value="1"/>
</dbReference>
<gene>
    <name evidence="5" type="ORF">H8744_14305</name>
</gene>
<dbReference type="GO" id="GO:0030527">
    <property type="term" value="F:structural constituent of chromatin"/>
    <property type="evidence" value="ECO:0007669"/>
    <property type="project" value="InterPro"/>
</dbReference>
<dbReference type="SUPFAM" id="SSF47729">
    <property type="entry name" value="IHF-like DNA-binding proteins"/>
    <property type="match status" value="1"/>
</dbReference>
<sequence>MNNKEFTSELSHRLGYTIKDTSELMSSLLSGMTQQLEEGNIVTIQGFGTFEVKKKAERITVNPTTKLRMLVPPKLVLGYRPGAQLKEKFK</sequence>
<dbReference type="GO" id="GO:0005829">
    <property type="term" value="C:cytosol"/>
    <property type="evidence" value="ECO:0007669"/>
    <property type="project" value="TreeGrafter"/>
</dbReference>
<proteinExistence type="inferred from homology"/>
<dbReference type="InterPro" id="IPR000119">
    <property type="entry name" value="Hist_DNA-bd"/>
</dbReference>